<evidence type="ECO:0000256" key="1">
    <source>
        <dbReference type="ARBA" id="ARBA00022801"/>
    </source>
</evidence>
<dbReference type="InterPro" id="IPR006674">
    <property type="entry name" value="HD_domain"/>
</dbReference>
<dbReference type="InterPro" id="IPR023293">
    <property type="entry name" value="dGTP_triP_hydro_central_sf"/>
</dbReference>
<evidence type="ECO:0000259" key="2">
    <source>
        <dbReference type="PROSITE" id="PS51831"/>
    </source>
</evidence>
<dbReference type="GO" id="GO:0008832">
    <property type="term" value="F:dGTPase activity"/>
    <property type="evidence" value="ECO:0007669"/>
    <property type="project" value="TreeGrafter"/>
</dbReference>
<dbReference type="InterPro" id="IPR006261">
    <property type="entry name" value="dGTPase"/>
</dbReference>
<dbReference type="NCBIfam" id="NF003429">
    <property type="entry name" value="PRK04926.1"/>
    <property type="match status" value="1"/>
</dbReference>
<comment type="caution">
    <text evidence="3">The sequence shown here is derived from an EMBL/GenBank/DDBJ whole genome shotgun (WGS) entry which is preliminary data.</text>
</comment>
<dbReference type="Gene3D" id="1.10.3410.10">
    <property type="entry name" value="putative deoxyguanosinetriphosphate triphosphohydrolase like domain"/>
    <property type="match status" value="1"/>
</dbReference>
<dbReference type="NCBIfam" id="TIGR01353">
    <property type="entry name" value="dGTP_triPase"/>
    <property type="match status" value="1"/>
</dbReference>
<reference evidence="4" key="1">
    <citation type="journal article" date="2018" name="Front. Microbiol.">
        <title>Genome-Based Analysis Reveals the Taxonomy and Diversity of the Family Idiomarinaceae.</title>
        <authorList>
            <person name="Liu Y."/>
            <person name="Lai Q."/>
            <person name="Shao Z."/>
        </authorList>
    </citation>
    <scope>NUCLEOTIDE SEQUENCE [LARGE SCALE GENOMIC DNA]</scope>
    <source>
        <strain evidence="4">F23</strain>
    </source>
</reference>
<dbReference type="Pfam" id="PF01966">
    <property type="entry name" value="HD"/>
    <property type="match status" value="1"/>
</dbReference>
<evidence type="ECO:0000313" key="3">
    <source>
        <dbReference type="EMBL" id="RUO58082.1"/>
    </source>
</evidence>
<evidence type="ECO:0000313" key="4">
    <source>
        <dbReference type="Proteomes" id="UP000287330"/>
    </source>
</evidence>
<dbReference type="InterPro" id="IPR050135">
    <property type="entry name" value="dGTPase-like"/>
</dbReference>
<dbReference type="Gene3D" id="1.10.3210.10">
    <property type="entry name" value="Hypothetical protein af1432"/>
    <property type="match status" value="2"/>
</dbReference>
<dbReference type="InterPro" id="IPR003607">
    <property type="entry name" value="HD/PDEase_dom"/>
</dbReference>
<keyword evidence="1" id="KW-0378">Hydrolase</keyword>
<gene>
    <name evidence="3" type="ORF">CWE25_00320</name>
</gene>
<dbReference type="Pfam" id="PF13286">
    <property type="entry name" value="HD_assoc"/>
    <property type="match status" value="1"/>
</dbReference>
<dbReference type="PROSITE" id="PS51831">
    <property type="entry name" value="HD"/>
    <property type="match status" value="1"/>
</dbReference>
<dbReference type="SUPFAM" id="SSF109604">
    <property type="entry name" value="HD-domain/PDEase-like"/>
    <property type="match status" value="1"/>
</dbReference>
<dbReference type="InterPro" id="IPR026875">
    <property type="entry name" value="PHydrolase_assoc_dom"/>
</dbReference>
<name>A0A432YB21_9GAMM</name>
<sequence>MEPRVDLRRLVNRMRADRPYSRNTSNWIIAAESDRGRIINSAAVRRLQQKTQVFPLERNAAVRSRLTHSLEVQQNGRYIVREIGERLKRKGHFKTLEATGTSPHELFRVIESCVEMACIMHDIGNPPFGHFGEAAISSWFATHNESLFNDFDEPEAVAIKNELQSFEGNAQAIRLIHSLMSLNLTYTQIAAVLKYTRLASDPKPSKDQPLSYLGKKPGYYLAEQSLIDDLYKKLDLKPGHRHFLSYIMEAADDTSYGIADLEDAVEKHILSREQVTQGIREQFSALGGDPAIANLCYNGDDISVNRILEIANDYADKNSIDSNNQFFIWLRVYVHNILVNHAAQRFIDNFDAVVDGHFNAALLEDDSPAHQLSEALQKLALTRVFNQPEVEQQELRGHTIILGLLDIYAPLLKLSLTDFRGLVLEQPKIQRAHPLASRLCHKLSGKHIRAYIKATDNGCSPLWERYHRCRLIQDYISGMTDQFAYDEYRSLRVID</sequence>
<feature type="domain" description="HD" evidence="2">
    <location>
        <begin position="65"/>
        <end position="257"/>
    </location>
</feature>
<dbReference type="PANTHER" id="PTHR11373:SF32">
    <property type="entry name" value="DEOXYGUANOSINETRIPHOSPHATE TRIPHOSPHOHYDROLASE"/>
    <property type="match status" value="1"/>
</dbReference>
<dbReference type="OrthoDB" id="9803619at2"/>
<dbReference type="GO" id="GO:0006203">
    <property type="term" value="P:dGTP catabolic process"/>
    <property type="evidence" value="ECO:0007669"/>
    <property type="project" value="TreeGrafter"/>
</dbReference>
<dbReference type="EMBL" id="PIPV01000001">
    <property type="protein sequence ID" value="RUO58082.1"/>
    <property type="molecule type" value="Genomic_DNA"/>
</dbReference>
<organism evidence="3 4">
    <name type="scientific">Idiomarina fontislapidosi</name>
    <dbReference type="NCBI Taxonomy" id="263723"/>
    <lineage>
        <taxon>Bacteria</taxon>
        <taxon>Pseudomonadati</taxon>
        <taxon>Pseudomonadota</taxon>
        <taxon>Gammaproteobacteria</taxon>
        <taxon>Alteromonadales</taxon>
        <taxon>Idiomarinaceae</taxon>
        <taxon>Idiomarina</taxon>
    </lineage>
</organism>
<dbReference type="SMART" id="SM00471">
    <property type="entry name" value="HDc"/>
    <property type="match status" value="1"/>
</dbReference>
<keyword evidence="4" id="KW-1185">Reference proteome</keyword>
<dbReference type="AlphaFoldDB" id="A0A432YB21"/>
<dbReference type="CDD" id="cd00077">
    <property type="entry name" value="HDc"/>
    <property type="match status" value="1"/>
</dbReference>
<dbReference type="Proteomes" id="UP000287330">
    <property type="component" value="Unassembled WGS sequence"/>
</dbReference>
<proteinExistence type="predicted"/>
<dbReference type="PANTHER" id="PTHR11373">
    <property type="entry name" value="DEOXYNUCLEOSIDE TRIPHOSPHATE TRIPHOSPHOHYDROLASE"/>
    <property type="match status" value="1"/>
</dbReference>
<protein>
    <submittedName>
        <fullName evidence="3">dGTPase</fullName>
    </submittedName>
</protein>
<accession>A0A432YB21</accession>